<dbReference type="SMART" id="SM00862">
    <property type="entry name" value="Trans_reg_C"/>
    <property type="match status" value="1"/>
</dbReference>
<evidence type="ECO:0000256" key="4">
    <source>
        <dbReference type="ARBA" id="ARBA00023125"/>
    </source>
</evidence>
<evidence type="ECO:0000256" key="3">
    <source>
        <dbReference type="ARBA" id="ARBA00023015"/>
    </source>
</evidence>
<dbReference type="InterPro" id="IPR001867">
    <property type="entry name" value="OmpR/PhoB-type_DNA-bd"/>
</dbReference>
<dbReference type="Proteomes" id="UP000186112">
    <property type="component" value="Unassembled WGS sequence"/>
</dbReference>
<dbReference type="SUPFAM" id="SSF52172">
    <property type="entry name" value="CheY-like"/>
    <property type="match status" value="1"/>
</dbReference>
<keyword evidence="5" id="KW-0804">Transcription</keyword>
<dbReference type="GO" id="GO:0005829">
    <property type="term" value="C:cytosol"/>
    <property type="evidence" value="ECO:0007669"/>
    <property type="project" value="TreeGrafter"/>
</dbReference>
<dbReference type="Gene3D" id="6.10.250.690">
    <property type="match status" value="1"/>
</dbReference>
<keyword evidence="1 6" id="KW-0597">Phosphoprotein</keyword>
<feature type="DNA-binding region" description="OmpR/PhoB-type" evidence="7">
    <location>
        <begin position="131"/>
        <end position="230"/>
    </location>
</feature>
<name>A0A1U7M8N1_TISCR</name>
<dbReference type="SUPFAM" id="SSF46894">
    <property type="entry name" value="C-terminal effector domain of the bipartite response regulators"/>
    <property type="match status" value="1"/>
</dbReference>
<dbReference type="EMBL" id="LTDM01000004">
    <property type="protein sequence ID" value="OLS03657.1"/>
    <property type="molecule type" value="Genomic_DNA"/>
</dbReference>
<dbReference type="InterPro" id="IPR011006">
    <property type="entry name" value="CheY-like_superfamily"/>
</dbReference>
<dbReference type="InterPro" id="IPR001789">
    <property type="entry name" value="Sig_transdc_resp-reg_receiver"/>
</dbReference>
<dbReference type="RefSeq" id="WP_075724510.1">
    <property type="nucleotide sequence ID" value="NZ_LTDM01000004.1"/>
</dbReference>
<keyword evidence="2" id="KW-0902">Two-component regulatory system</keyword>
<evidence type="ECO:0000259" key="9">
    <source>
        <dbReference type="PROSITE" id="PS51755"/>
    </source>
</evidence>
<reference evidence="10 11" key="1">
    <citation type="submission" date="2016-02" db="EMBL/GenBank/DDBJ databases">
        <title>Genome sequence of Tissierella creatinophila DSM 6911.</title>
        <authorList>
            <person name="Poehlein A."/>
            <person name="Daniel R."/>
        </authorList>
    </citation>
    <scope>NUCLEOTIDE SEQUENCE [LARGE SCALE GENOMIC DNA]</scope>
    <source>
        <strain evidence="10 11">DSM 6911</strain>
    </source>
</reference>
<evidence type="ECO:0000259" key="8">
    <source>
        <dbReference type="PROSITE" id="PS50110"/>
    </source>
</evidence>
<dbReference type="GO" id="GO:0032993">
    <property type="term" value="C:protein-DNA complex"/>
    <property type="evidence" value="ECO:0007669"/>
    <property type="project" value="TreeGrafter"/>
</dbReference>
<dbReference type="Pfam" id="PF00072">
    <property type="entry name" value="Response_reg"/>
    <property type="match status" value="1"/>
</dbReference>
<organism evidence="10 11">
    <name type="scientific">Tissierella creatinophila DSM 6911</name>
    <dbReference type="NCBI Taxonomy" id="1123403"/>
    <lineage>
        <taxon>Bacteria</taxon>
        <taxon>Bacillati</taxon>
        <taxon>Bacillota</taxon>
        <taxon>Tissierellia</taxon>
        <taxon>Tissierellales</taxon>
        <taxon>Tissierellaceae</taxon>
        <taxon>Tissierella</taxon>
    </lineage>
</organism>
<dbReference type="Gene3D" id="3.40.50.2300">
    <property type="match status" value="1"/>
</dbReference>
<evidence type="ECO:0000256" key="7">
    <source>
        <dbReference type="PROSITE-ProRule" id="PRU01091"/>
    </source>
</evidence>
<comment type="caution">
    <text evidence="10">The sequence shown here is derived from an EMBL/GenBank/DDBJ whole genome shotgun (WGS) entry which is preliminary data.</text>
</comment>
<dbReference type="GO" id="GO:0000156">
    <property type="term" value="F:phosphorelay response regulator activity"/>
    <property type="evidence" value="ECO:0007669"/>
    <property type="project" value="TreeGrafter"/>
</dbReference>
<dbReference type="AlphaFoldDB" id="A0A1U7M8N1"/>
<proteinExistence type="predicted"/>
<evidence type="ECO:0000256" key="5">
    <source>
        <dbReference type="ARBA" id="ARBA00023163"/>
    </source>
</evidence>
<feature type="modified residue" description="4-aspartylphosphate" evidence="6">
    <location>
        <position position="55"/>
    </location>
</feature>
<dbReference type="PANTHER" id="PTHR48111">
    <property type="entry name" value="REGULATOR OF RPOS"/>
    <property type="match status" value="1"/>
</dbReference>
<dbReference type="InterPro" id="IPR016032">
    <property type="entry name" value="Sig_transdc_resp-reg_C-effctor"/>
</dbReference>
<dbReference type="PROSITE" id="PS50110">
    <property type="entry name" value="RESPONSE_REGULATORY"/>
    <property type="match status" value="1"/>
</dbReference>
<dbReference type="PROSITE" id="PS51755">
    <property type="entry name" value="OMPR_PHOB"/>
    <property type="match status" value="1"/>
</dbReference>
<dbReference type="GO" id="GO:0006355">
    <property type="term" value="P:regulation of DNA-templated transcription"/>
    <property type="evidence" value="ECO:0007669"/>
    <property type="project" value="InterPro"/>
</dbReference>
<dbReference type="CDD" id="cd00383">
    <property type="entry name" value="trans_reg_C"/>
    <property type="match status" value="1"/>
</dbReference>
<gene>
    <name evidence="10" type="primary">walR</name>
    <name evidence="10" type="ORF">TICRE_03530</name>
</gene>
<evidence type="ECO:0000256" key="1">
    <source>
        <dbReference type="ARBA" id="ARBA00022553"/>
    </source>
</evidence>
<sequence length="230" mass="26290">MKENHTILIVEDEKNISDVIKAYMEKEGYNTFVAFDGEKAMEIFKEEDISLILLDLMIPKISGEELCSIIRNTSEVPIIMLTAKSDENSKIEGLDIGADDYVVKPFSPRELVSRVKALLRRTYRDNAILAEKIIFNGNLEIDKKKFLVEKNGNIIDLTTNEFKVLLALASNPEIVFTREKLIQNALGLGYEGFDRTIDTYIKNIRQKIEDDPKLPKYIITVYGVGYKFLD</sequence>
<evidence type="ECO:0000256" key="2">
    <source>
        <dbReference type="ARBA" id="ARBA00023012"/>
    </source>
</evidence>
<dbReference type="GO" id="GO:0000976">
    <property type="term" value="F:transcription cis-regulatory region binding"/>
    <property type="evidence" value="ECO:0007669"/>
    <property type="project" value="TreeGrafter"/>
</dbReference>
<dbReference type="InterPro" id="IPR039420">
    <property type="entry name" value="WalR-like"/>
</dbReference>
<evidence type="ECO:0000256" key="6">
    <source>
        <dbReference type="PROSITE-ProRule" id="PRU00169"/>
    </source>
</evidence>
<evidence type="ECO:0000313" key="11">
    <source>
        <dbReference type="Proteomes" id="UP000186112"/>
    </source>
</evidence>
<keyword evidence="11" id="KW-1185">Reference proteome</keyword>
<keyword evidence="3" id="KW-0805">Transcription regulation</keyword>
<protein>
    <submittedName>
        <fullName evidence="10">Transcriptional regulatory protein WalR</fullName>
    </submittedName>
</protein>
<dbReference type="OrthoDB" id="9802426at2"/>
<dbReference type="PANTHER" id="PTHR48111:SF73">
    <property type="entry name" value="ALKALINE PHOSPHATASE SYNTHESIS TRANSCRIPTIONAL REGULATORY PROTEIN PHOP"/>
    <property type="match status" value="1"/>
</dbReference>
<dbReference type="Pfam" id="PF00486">
    <property type="entry name" value="Trans_reg_C"/>
    <property type="match status" value="1"/>
</dbReference>
<dbReference type="SMART" id="SM00448">
    <property type="entry name" value="REC"/>
    <property type="match status" value="1"/>
</dbReference>
<dbReference type="FunFam" id="3.40.50.2300:FF:000001">
    <property type="entry name" value="DNA-binding response regulator PhoB"/>
    <property type="match status" value="1"/>
</dbReference>
<feature type="domain" description="Response regulatory" evidence="8">
    <location>
        <begin position="6"/>
        <end position="119"/>
    </location>
</feature>
<accession>A0A1U7M8N1</accession>
<dbReference type="InterPro" id="IPR036388">
    <property type="entry name" value="WH-like_DNA-bd_sf"/>
</dbReference>
<keyword evidence="4 7" id="KW-0238">DNA-binding</keyword>
<dbReference type="Gene3D" id="1.10.10.10">
    <property type="entry name" value="Winged helix-like DNA-binding domain superfamily/Winged helix DNA-binding domain"/>
    <property type="match status" value="1"/>
</dbReference>
<feature type="domain" description="OmpR/PhoB-type" evidence="9">
    <location>
        <begin position="131"/>
        <end position="230"/>
    </location>
</feature>
<evidence type="ECO:0000313" key="10">
    <source>
        <dbReference type="EMBL" id="OLS03657.1"/>
    </source>
</evidence>